<accession>A0A290ZAG9</accession>
<dbReference type="Gene3D" id="1.10.10.2840">
    <property type="entry name" value="PucR C-terminal helix-turn-helix domain"/>
    <property type="match status" value="1"/>
</dbReference>
<dbReference type="Proteomes" id="UP000218505">
    <property type="component" value="Chromosome"/>
</dbReference>
<dbReference type="PANTHER" id="PTHR33744:SF1">
    <property type="entry name" value="DNA-BINDING TRANSCRIPTIONAL ACTIVATOR ADER"/>
    <property type="match status" value="1"/>
</dbReference>
<feature type="domain" description="PucR C-terminal helix-turn-helix" evidence="1">
    <location>
        <begin position="330"/>
        <end position="387"/>
    </location>
</feature>
<reference evidence="3" key="1">
    <citation type="submission" date="2017-09" db="EMBL/GenBank/DDBJ databases">
        <title>Complete Genome Sequence of ansamitocin-producing Bacterium Actinosynnema pretiosum X47.</title>
        <authorList>
            <person name="Cao G."/>
            <person name="Zong G."/>
            <person name="Zhong C."/>
            <person name="Fu J."/>
        </authorList>
    </citation>
    <scope>NUCLEOTIDE SEQUENCE [LARGE SCALE GENOMIC DNA]</scope>
    <source>
        <strain evidence="3">X47</strain>
    </source>
</reference>
<sequence>MTGDKAPPRIAGRAVAPALRAGASALAARVVERLTAELPVYADLPREEVAGDITAIVRHNLLVCADVLERRGPATEVELRPQRESAELRAEEGVPLEAVLSAYQLGASLCCRALIEDAGPDDLPTVLEVVEGLLGFQRQLTAEVTRAYQRAALDGHGRSGRHALLAALLAGEGPEAPGGYLALELLLPPHRDESGAGARVSARRKLRRVLAVLDGFADEPALTALDHAGGTALLPLAAEPAWPRVRALVDRLARAADVPVTAAAGYAGAPGVPAVVARNAEVLEVALRTGRGPGAHRLADVLLDYQLSRPSGALEPLAGLVAALEPRPELLRTLEVHLALDLDRRATAARLHLHPNTVDYRLRRIHRLTGLSPTRPQDCRSLAAALVARRFTGDQRA</sequence>
<name>A0A290ZAG9_9PSEU</name>
<organism evidence="3 4">
    <name type="scientific">Actinosynnema pretiosum</name>
    <dbReference type="NCBI Taxonomy" id="42197"/>
    <lineage>
        <taxon>Bacteria</taxon>
        <taxon>Bacillati</taxon>
        <taxon>Actinomycetota</taxon>
        <taxon>Actinomycetes</taxon>
        <taxon>Pseudonocardiales</taxon>
        <taxon>Pseudonocardiaceae</taxon>
        <taxon>Actinosynnema</taxon>
    </lineage>
</organism>
<dbReference type="InterPro" id="IPR025751">
    <property type="entry name" value="RsbRD_N_dom"/>
</dbReference>
<dbReference type="RefSeq" id="WP_096495834.1">
    <property type="nucleotide sequence ID" value="NZ_CP023445.1"/>
</dbReference>
<dbReference type="KEGG" id="apre:CNX65_24285"/>
<dbReference type="EMBL" id="CP023445">
    <property type="protein sequence ID" value="ATE56007.1"/>
    <property type="molecule type" value="Genomic_DNA"/>
</dbReference>
<evidence type="ECO:0000313" key="4">
    <source>
        <dbReference type="Proteomes" id="UP000218505"/>
    </source>
</evidence>
<feature type="domain" description="RsbT co-antagonist protein RsbRD N-terminal" evidence="2">
    <location>
        <begin position="25"/>
        <end position="159"/>
    </location>
</feature>
<proteinExistence type="predicted"/>
<protein>
    <submittedName>
        <fullName evidence="3">CdaR family transcriptional regulator</fullName>
    </submittedName>
</protein>
<dbReference type="AlphaFoldDB" id="A0A290ZAG9"/>
<dbReference type="InterPro" id="IPR025736">
    <property type="entry name" value="PucR_C-HTH_dom"/>
</dbReference>
<dbReference type="Pfam" id="PF14361">
    <property type="entry name" value="RsbRD_N"/>
    <property type="match status" value="1"/>
</dbReference>
<evidence type="ECO:0000313" key="3">
    <source>
        <dbReference type="EMBL" id="ATE56007.1"/>
    </source>
</evidence>
<dbReference type="InterPro" id="IPR042070">
    <property type="entry name" value="PucR_C-HTH_sf"/>
</dbReference>
<dbReference type="Pfam" id="PF13556">
    <property type="entry name" value="HTH_30"/>
    <property type="match status" value="1"/>
</dbReference>
<dbReference type="PANTHER" id="PTHR33744">
    <property type="entry name" value="CARBOHYDRATE DIACID REGULATOR"/>
    <property type="match status" value="1"/>
</dbReference>
<evidence type="ECO:0000259" key="1">
    <source>
        <dbReference type="Pfam" id="PF13556"/>
    </source>
</evidence>
<keyword evidence="4" id="KW-1185">Reference proteome</keyword>
<dbReference type="InterPro" id="IPR051448">
    <property type="entry name" value="CdaR-like_regulators"/>
</dbReference>
<evidence type="ECO:0000259" key="2">
    <source>
        <dbReference type="Pfam" id="PF14361"/>
    </source>
</evidence>
<gene>
    <name evidence="3" type="ORF">CNX65_24285</name>
</gene>